<protein>
    <submittedName>
        <fullName evidence="1">47_t:CDS:1</fullName>
    </submittedName>
</protein>
<evidence type="ECO:0000313" key="1">
    <source>
        <dbReference type="EMBL" id="CAG8551496.1"/>
    </source>
</evidence>
<dbReference type="AlphaFoldDB" id="A0A9N9B3S9"/>
<dbReference type="Proteomes" id="UP000789375">
    <property type="component" value="Unassembled WGS sequence"/>
</dbReference>
<accession>A0A9N9B3S9</accession>
<proteinExistence type="predicted"/>
<feature type="non-terminal residue" evidence="1">
    <location>
        <position position="1"/>
    </location>
</feature>
<dbReference type="SUPFAM" id="SSF56112">
    <property type="entry name" value="Protein kinase-like (PK-like)"/>
    <property type="match status" value="1"/>
</dbReference>
<dbReference type="EMBL" id="CAJVPP010001372">
    <property type="protein sequence ID" value="CAG8551496.1"/>
    <property type="molecule type" value="Genomic_DNA"/>
</dbReference>
<comment type="caution">
    <text evidence="1">The sequence shown here is derived from an EMBL/GenBank/DDBJ whole genome shotgun (WGS) entry which is preliminary data.</text>
</comment>
<dbReference type="Gene3D" id="1.10.510.10">
    <property type="entry name" value="Transferase(Phosphotransferase) domain 1"/>
    <property type="match status" value="1"/>
</dbReference>
<keyword evidence="2" id="KW-1185">Reference proteome</keyword>
<gene>
    <name evidence="1" type="ORF">FMOSSE_LOCUS6491</name>
</gene>
<reference evidence="1" key="1">
    <citation type="submission" date="2021-06" db="EMBL/GenBank/DDBJ databases">
        <authorList>
            <person name="Kallberg Y."/>
            <person name="Tangrot J."/>
            <person name="Rosling A."/>
        </authorList>
    </citation>
    <scope>NUCLEOTIDE SEQUENCE</scope>
    <source>
        <strain evidence="1">87-6 pot B 2015</strain>
    </source>
</reference>
<dbReference type="InterPro" id="IPR011009">
    <property type="entry name" value="Kinase-like_dom_sf"/>
</dbReference>
<organism evidence="1 2">
    <name type="scientific">Funneliformis mosseae</name>
    <name type="common">Endomycorrhizal fungus</name>
    <name type="synonym">Glomus mosseae</name>
    <dbReference type="NCBI Taxonomy" id="27381"/>
    <lineage>
        <taxon>Eukaryota</taxon>
        <taxon>Fungi</taxon>
        <taxon>Fungi incertae sedis</taxon>
        <taxon>Mucoromycota</taxon>
        <taxon>Glomeromycotina</taxon>
        <taxon>Glomeromycetes</taxon>
        <taxon>Glomerales</taxon>
        <taxon>Glomeraceae</taxon>
        <taxon>Funneliformis</taxon>
    </lineage>
</organism>
<evidence type="ECO:0000313" key="2">
    <source>
        <dbReference type="Proteomes" id="UP000789375"/>
    </source>
</evidence>
<name>A0A9N9B3S9_FUNMO</name>
<sequence length="284" mass="32503">MQNMQSNKRKQVFSDLAFNTTKIRKFVTSDGSNLNTCDKYWGMLIPMDEETSDRIGTIYLEADYQTFGKNETRNGYQHMPSNYELHCMLSKNEHGIGNVSYINLKGEKSILNNAGDNTAIVEGSLLLINLNEFTANFKFFYGNVTLYDKDDETTVDASISNEIPNKDNFSKCAVHKYTIIRLLGSKGGFGSVFKVRNQENNDICVLKCSLKYSLDQEYYMFKKIKEIPNVLQIFGGFITKTPEWIKDGTLYELIKNEHRFTKDELVALAKNMSATLNEFHEKGL</sequence>